<evidence type="ECO:0008006" key="3">
    <source>
        <dbReference type="Google" id="ProtNLM"/>
    </source>
</evidence>
<dbReference type="SUPFAM" id="SSF48403">
    <property type="entry name" value="Ankyrin repeat"/>
    <property type="match status" value="1"/>
</dbReference>
<accession>A0ABR4FGD5</accession>
<dbReference type="InterPro" id="IPR036770">
    <property type="entry name" value="Ankyrin_rpt-contain_sf"/>
</dbReference>
<dbReference type="PANTHER" id="PTHR24198">
    <property type="entry name" value="ANKYRIN REPEAT AND PROTEIN KINASE DOMAIN-CONTAINING PROTEIN"/>
    <property type="match status" value="1"/>
</dbReference>
<name>A0ABR4FGD5_9EURO</name>
<organism evidence="1 2">
    <name type="scientific">Aspergillus keveii</name>
    <dbReference type="NCBI Taxonomy" id="714993"/>
    <lineage>
        <taxon>Eukaryota</taxon>
        <taxon>Fungi</taxon>
        <taxon>Dikarya</taxon>
        <taxon>Ascomycota</taxon>
        <taxon>Pezizomycotina</taxon>
        <taxon>Eurotiomycetes</taxon>
        <taxon>Eurotiomycetidae</taxon>
        <taxon>Eurotiales</taxon>
        <taxon>Aspergillaceae</taxon>
        <taxon>Aspergillus</taxon>
        <taxon>Aspergillus subgen. Nidulantes</taxon>
    </lineage>
</organism>
<keyword evidence="2" id="KW-1185">Reference proteome</keyword>
<reference evidence="1 2" key="1">
    <citation type="submission" date="2024-07" db="EMBL/GenBank/DDBJ databases">
        <title>Section-level genome sequencing and comparative genomics of Aspergillus sections Usti and Cavernicolus.</title>
        <authorList>
            <consortium name="Lawrence Berkeley National Laboratory"/>
            <person name="Nybo J.L."/>
            <person name="Vesth T.C."/>
            <person name="Theobald S."/>
            <person name="Frisvad J.C."/>
            <person name="Larsen T.O."/>
            <person name="Kjaerboelling I."/>
            <person name="Rothschild-Mancinelli K."/>
            <person name="Lyhne E.K."/>
            <person name="Kogle M.E."/>
            <person name="Barry K."/>
            <person name="Clum A."/>
            <person name="Na H."/>
            <person name="Ledsgaard L."/>
            <person name="Lin J."/>
            <person name="Lipzen A."/>
            <person name="Kuo A."/>
            <person name="Riley R."/>
            <person name="Mondo S."/>
            <person name="Labutti K."/>
            <person name="Haridas S."/>
            <person name="Pangalinan J."/>
            <person name="Salamov A.A."/>
            <person name="Simmons B.A."/>
            <person name="Magnuson J.K."/>
            <person name="Chen J."/>
            <person name="Drula E."/>
            <person name="Henrissat B."/>
            <person name="Wiebenga A."/>
            <person name="Lubbers R.J."/>
            <person name="Gomes A.C."/>
            <person name="Makela M.R."/>
            <person name="Stajich J."/>
            <person name="Grigoriev I.V."/>
            <person name="Mortensen U.H."/>
            <person name="De Vries R.P."/>
            <person name="Baker S.E."/>
            <person name="Andersen M.R."/>
        </authorList>
    </citation>
    <scope>NUCLEOTIDE SEQUENCE [LARGE SCALE GENOMIC DNA]</scope>
    <source>
        <strain evidence="1 2">CBS 209.92</strain>
    </source>
</reference>
<dbReference type="PANTHER" id="PTHR24198:SF165">
    <property type="entry name" value="ANKYRIN REPEAT-CONTAINING PROTEIN-RELATED"/>
    <property type="match status" value="1"/>
</dbReference>
<comment type="caution">
    <text evidence="1">The sequence shown here is derived from an EMBL/GenBank/DDBJ whole genome shotgun (WGS) entry which is preliminary data.</text>
</comment>
<dbReference type="EMBL" id="JBFTWV010000566">
    <property type="protein sequence ID" value="KAL2782315.1"/>
    <property type="molecule type" value="Genomic_DNA"/>
</dbReference>
<dbReference type="Proteomes" id="UP001610563">
    <property type="component" value="Unassembled WGS sequence"/>
</dbReference>
<protein>
    <recommendedName>
        <fullName evidence="3">Ankyrin repeat protein</fullName>
    </recommendedName>
</protein>
<sequence length="130" mass="14140">MPGKSSNQKLREACRSRANTSIESLRALLEENPKPNINFEFSNGDLPLRCALEAGKEDWAVELLQHGAEIPKNDGVPDQALLRLAADRGFAKAVALLLEKGAAVDYPGKRLAKCHTPLHAAALKGHTKDY</sequence>
<evidence type="ECO:0000313" key="2">
    <source>
        <dbReference type="Proteomes" id="UP001610563"/>
    </source>
</evidence>
<evidence type="ECO:0000313" key="1">
    <source>
        <dbReference type="EMBL" id="KAL2782315.1"/>
    </source>
</evidence>
<dbReference type="Gene3D" id="1.25.40.20">
    <property type="entry name" value="Ankyrin repeat-containing domain"/>
    <property type="match status" value="1"/>
</dbReference>
<gene>
    <name evidence="1" type="ORF">BJX66DRAFT_345991</name>
</gene>
<proteinExistence type="predicted"/>